<dbReference type="HAMAP" id="MF_00518">
    <property type="entry name" value="Deacylase_Dtd"/>
    <property type="match status" value="1"/>
</dbReference>
<reference evidence="3 4" key="1">
    <citation type="submission" date="2019-02" db="EMBL/GenBank/DDBJ databases">
        <title>Genomic Encyclopedia of Type Strains, Phase IV (KMG-IV): sequencing the most valuable type-strain genomes for metagenomic binning, comparative biology and taxonomic classification.</title>
        <authorList>
            <person name="Goeker M."/>
        </authorList>
    </citation>
    <scope>NUCLEOTIDE SEQUENCE [LARGE SCALE GENOMIC DNA]</scope>
    <source>
        <strain evidence="3 4">DSM 21223</strain>
    </source>
</reference>
<dbReference type="PANTHER" id="PTHR10472:SF5">
    <property type="entry name" value="D-AMINOACYL-TRNA DEACYLASE 1"/>
    <property type="match status" value="1"/>
</dbReference>
<comment type="domain">
    <text evidence="2">A Gly-cisPro motif from one monomer fits into the active site of the other monomer to allow specific chiral rejection of L-amino acids.</text>
</comment>
<dbReference type="Proteomes" id="UP000292136">
    <property type="component" value="Unassembled WGS sequence"/>
</dbReference>
<comment type="catalytic activity">
    <reaction evidence="2">
        <text>glycyl-tRNA(Ala) + H2O = tRNA(Ala) + glycine + H(+)</text>
        <dbReference type="Rhea" id="RHEA:53744"/>
        <dbReference type="Rhea" id="RHEA-COMP:9657"/>
        <dbReference type="Rhea" id="RHEA-COMP:13640"/>
        <dbReference type="ChEBI" id="CHEBI:15377"/>
        <dbReference type="ChEBI" id="CHEBI:15378"/>
        <dbReference type="ChEBI" id="CHEBI:57305"/>
        <dbReference type="ChEBI" id="CHEBI:78442"/>
        <dbReference type="ChEBI" id="CHEBI:78522"/>
    </reaction>
</comment>
<dbReference type="RefSeq" id="WP_130459147.1">
    <property type="nucleotide sequence ID" value="NZ_SHKM01000001.1"/>
</dbReference>
<comment type="subunit">
    <text evidence="2">Homodimer.</text>
</comment>
<dbReference type="NCBIfam" id="TIGR00256">
    <property type="entry name" value="D-aminoacyl-tRNA deacylase"/>
    <property type="match status" value="1"/>
</dbReference>
<feature type="short sequence motif" description="Gly-cisPro motif, important for rejection of L-amino acids" evidence="2">
    <location>
        <begin position="144"/>
        <end position="145"/>
    </location>
</feature>
<dbReference type="InterPro" id="IPR023509">
    <property type="entry name" value="DTD-like_sf"/>
</dbReference>
<organism evidence="3 4">
    <name type="scientific">Azospira oryzae</name>
    <dbReference type="NCBI Taxonomy" id="146939"/>
    <lineage>
        <taxon>Bacteria</taxon>
        <taxon>Pseudomonadati</taxon>
        <taxon>Pseudomonadota</taxon>
        <taxon>Betaproteobacteria</taxon>
        <taxon>Rhodocyclales</taxon>
        <taxon>Rhodocyclaceae</taxon>
        <taxon>Azospira</taxon>
    </lineage>
</organism>
<evidence type="ECO:0000313" key="4">
    <source>
        <dbReference type="Proteomes" id="UP000292136"/>
    </source>
</evidence>
<keyword evidence="4" id="KW-1185">Reference proteome</keyword>
<comment type="caution">
    <text evidence="3">The sequence shown here is derived from an EMBL/GenBank/DDBJ whole genome shotgun (WGS) entry which is preliminary data.</text>
</comment>
<keyword evidence="2" id="KW-0378">Hydrolase</keyword>
<dbReference type="EMBL" id="SHKM01000001">
    <property type="protein sequence ID" value="RZT90846.1"/>
    <property type="molecule type" value="Genomic_DNA"/>
</dbReference>
<evidence type="ECO:0000313" key="3">
    <source>
        <dbReference type="EMBL" id="RZT90846.1"/>
    </source>
</evidence>
<comment type="subcellular location">
    <subcellularLocation>
        <location evidence="2">Cytoplasm</location>
    </subcellularLocation>
</comment>
<dbReference type="PANTHER" id="PTHR10472">
    <property type="entry name" value="D-TYROSYL-TRNA TYR DEACYLASE"/>
    <property type="match status" value="1"/>
</dbReference>
<keyword evidence="2" id="KW-0820">tRNA-binding</keyword>
<keyword evidence="2" id="KW-0694">RNA-binding</keyword>
<proteinExistence type="inferred from homology"/>
<accession>A0ABY0ITC8</accession>
<comment type="similarity">
    <text evidence="1 2">Belongs to the DTD family.</text>
</comment>
<sequence length="156" mass="16623">MRVVLQRVSRAAVRVEGQVVGQIGPGLLLLVGIETADAAEPEATAAGMEWLVGKLLRLRIFADAEGVMNRSLEEVGGEVLAVSQFTLFASTRKGNRPSWSRAAGPQAAEPLFDRFVALLQERLGRPVATGVFGADMAVSLDNDGPVTLVLDSRQPE</sequence>
<name>A0ABY0ITC8_9RHOO</name>
<keyword evidence="2" id="KW-0963">Cytoplasm</keyword>
<evidence type="ECO:0000256" key="2">
    <source>
        <dbReference type="HAMAP-Rule" id="MF_00518"/>
    </source>
</evidence>
<dbReference type="EC" id="3.1.1.96" evidence="2"/>
<comment type="function">
    <text evidence="2">An aminoacyl-tRNA editing enzyme that deacylates mischarged D-aminoacyl-tRNAs. Also deacylates mischarged glycyl-tRNA(Ala), protecting cells against glycine mischarging by AlaRS. Acts via tRNA-based rather than protein-based catalysis; rejects L-amino acids rather than detecting D-amino acids in the active site. By recycling D-aminoacyl-tRNA to D-amino acids and free tRNA molecules, this enzyme counteracts the toxicity associated with the formation of D-aminoacyl-tRNA entities in vivo and helps enforce protein L-homochirality.</text>
</comment>
<gene>
    <name evidence="2" type="primary">dtd</name>
    <name evidence="3" type="ORF">EV678_1668</name>
</gene>
<dbReference type="SUPFAM" id="SSF69500">
    <property type="entry name" value="DTD-like"/>
    <property type="match status" value="1"/>
</dbReference>
<dbReference type="EC" id="3.1.1.-" evidence="2"/>
<dbReference type="Gene3D" id="3.50.80.10">
    <property type="entry name" value="D-tyrosyl-tRNA(Tyr) deacylase"/>
    <property type="match status" value="1"/>
</dbReference>
<evidence type="ECO:0000256" key="1">
    <source>
        <dbReference type="ARBA" id="ARBA00009673"/>
    </source>
</evidence>
<dbReference type="Pfam" id="PF02580">
    <property type="entry name" value="Tyr_Deacylase"/>
    <property type="match status" value="1"/>
</dbReference>
<dbReference type="InterPro" id="IPR003732">
    <property type="entry name" value="Daa-tRNA_deacyls_DTD"/>
</dbReference>
<comment type="catalytic activity">
    <reaction evidence="2">
        <text>a D-aminoacyl-tRNA + H2O = a tRNA + a D-alpha-amino acid + H(+)</text>
        <dbReference type="Rhea" id="RHEA:13953"/>
        <dbReference type="Rhea" id="RHEA-COMP:10123"/>
        <dbReference type="Rhea" id="RHEA-COMP:10124"/>
        <dbReference type="ChEBI" id="CHEBI:15377"/>
        <dbReference type="ChEBI" id="CHEBI:15378"/>
        <dbReference type="ChEBI" id="CHEBI:59871"/>
        <dbReference type="ChEBI" id="CHEBI:78442"/>
        <dbReference type="ChEBI" id="CHEBI:79333"/>
        <dbReference type="EC" id="3.1.1.96"/>
    </reaction>
</comment>
<protein>
    <recommendedName>
        <fullName evidence="2">D-aminoacyl-tRNA deacylase</fullName>
        <shortName evidence="2">DTD</shortName>
        <ecNumber evidence="2">3.1.1.96</ecNumber>
    </recommendedName>
    <alternativeName>
        <fullName evidence="2">Gly-tRNA(Ala) deacylase</fullName>
        <ecNumber evidence="2">3.1.1.-</ecNumber>
    </alternativeName>
</protein>